<reference evidence="14 15" key="1">
    <citation type="submission" date="2019-07" db="EMBL/GenBank/DDBJ databases">
        <title>Whole genome shotgun sequence of Rhizobium naphthalenivorans NBRC 107585.</title>
        <authorList>
            <person name="Hosoyama A."/>
            <person name="Uohara A."/>
            <person name="Ohji S."/>
            <person name="Ichikawa N."/>
        </authorList>
    </citation>
    <scope>NUCLEOTIDE SEQUENCE [LARGE SCALE GENOMIC DNA]</scope>
    <source>
        <strain evidence="14 15">NBRC 107585</strain>
    </source>
</reference>
<keyword evidence="10 13" id="KW-1133">Transmembrane helix</keyword>
<dbReference type="GO" id="GO:0015031">
    <property type="term" value="P:protein transport"/>
    <property type="evidence" value="ECO:0007669"/>
    <property type="project" value="UniProtKB-KW"/>
</dbReference>
<dbReference type="PRINTS" id="PR01853">
    <property type="entry name" value="YAJCTRNLCASE"/>
</dbReference>
<organism evidence="14 15">
    <name type="scientific">Ciceribacter naphthalenivorans</name>
    <dbReference type="NCBI Taxonomy" id="1118451"/>
    <lineage>
        <taxon>Bacteria</taxon>
        <taxon>Pseudomonadati</taxon>
        <taxon>Pseudomonadota</taxon>
        <taxon>Alphaproteobacteria</taxon>
        <taxon>Hyphomicrobiales</taxon>
        <taxon>Rhizobiaceae</taxon>
        <taxon>Ciceribacter</taxon>
    </lineage>
</organism>
<dbReference type="InterPro" id="IPR003849">
    <property type="entry name" value="Preprotein_translocase_YajC"/>
</dbReference>
<gene>
    <name evidence="14" type="primary">yajC</name>
    <name evidence="14" type="ORF">RNA01_18220</name>
</gene>
<keyword evidence="9" id="KW-0653">Protein transport</keyword>
<evidence type="ECO:0000256" key="12">
    <source>
        <dbReference type="ARBA" id="ARBA00023136"/>
    </source>
</evidence>
<evidence type="ECO:0000313" key="14">
    <source>
        <dbReference type="EMBL" id="GEO84890.1"/>
    </source>
</evidence>
<evidence type="ECO:0000256" key="8">
    <source>
        <dbReference type="ARBA" id="ARBA00022692"/>
    </source>
</evidence>
<evidence type="ECO:0000256" key="9">
    <source>
        <dbReference type="ARBA" id="ARBA00022927"/>
    </source>
</evidence>
<dbReference type="Pfam" id="PF02699">
    <property type="entry name" value="YajC"/>
    <property type="match status" value="1"/>
</dbReference>
<evidence type="ECO:0000256" key="10">
    <source>
        <dbReference type="ARBA" id="ARBA00022989"/>
    </source>
</evidence>
<comment type="function">
    <text evidence="1">The SecYEG-SecDF-YajC-YidC holo-translocon (HTL) protein secretase/insertase is a supercomplex required for protein secretion, insertion of proteins into membranes, and assembly of membrane protein complexes. While the SecYEG complex is essential for assembly of a number of proteins and complexes, the SecDF-YajC-YidC subcomplex facilitates these functions.</text>
</comment>
<feature type="transmembrane region" description="Helical" evidence="13">
    <location>
        <begin position="12"/>
        <end position="40"/>
    </location>
</feature>
<evidence type="ECO:0000256" key="5">
    <source>
        <dbReference type="ARBA" id="ARBA00014962"/>
    </source>
</evidence>
<dbReference type="PANTHER" id="PTHR33909:SF1">
    <property type="entry name" value="SEC TRANSLOCON ACCESSORY COMPLEX SUBUNIT YAJC"/>
    <property type="match status" value="1"/>
</dbReference>
<evidence type="ECO:0000313" key="15">
    <source>
        <dbReference type="Proteomes" id="UP000321717"/>
    </source>
</evidence>
<evidence type="ECO:0000256" key="6">
    <source>
        <dbReference type="ARBA" id="ARBA00022448"/>
    </source>
</evidence>
<keyword evidence="12 13" id="KW-0472">Membrane</keyword>
<keyword evidence="6" id="KW-0813">Transport</keyword>
<comment type="subunit">
    <text evidence="4">Part of the SecDF-YidC-YajC translocase complex. The SecDF-YidC-YajC translocase forms a supercomplex with SecYEG, called the holo-translocon (HTL).</text>
</comment>
<dbReference type="SMART" id="SM01323">
    <property type="entry name" value="YajC"/>
    <property type="match status" value="1"/>
</dbReference>
<dbReference type="RefSeq" id="WP_147179655.1">
    <property type="nucleotide sequence ID" value="NZ_BJZP01000007.1"/>
</dbReference>
<protein>
    <recommendedName>
        <fullName evidence="5">Sec translocon accessory complex subunit YajC</fullName>
    </recommendedName>
</protein>
<evidence type="ECO:0000256" key="11">
    <source>
        <dbReference type="ARBA" id="ARBA00023010"/>
    </source>
</evidence>
<name>A0A512HHM9_9HYPH</name>
<dbReference type="NCBIfam" id="TIGR00739">
    <property type="entry name" value="yajC"/>
    <property type="match status" value="1"/>
</dbReference>
<comment type="subcellular location">
    <subcellularLocation>
        <location evidence="2">Cell membrane</location>
        <topology evidence="2">Single-pass membrane protein</topology>
    </subcellularLocation>
</comment>
<keyword evidence="15" id="KW-1185">Reference proteome</keyword>
<evidence type="ECO:0000256" key="7">
    <source>
        <dbReference type="ARBA" id="ARBA00022475"/>
    </source>
</evidence>
<keyword evidence="7" id="KW-1003">Cell membrane</keyword>
<comment type="similarity">
    <text evidence="3">Belongs to the YajC family.</text>
</comment>
<evidence type="ECO:0000256" key="4">
    <source>
        <dbReference type="ARBA" id="ARBA00011718"/>
    </source>
</evidence>
<dbReference type="Proteomes" id="UP000321717">
    <property type="component" value="Unassembled WGS sequence"/>
</dbReference>
<evidence type="ECO:0000256" key="3">
    <source>
        <dbReference type="ARBA" id="ARBA00006742"/>
    </source>
</evidence>
<evidence type="ECO:0000256" key="13">
    <source>
        <dbReference type="SAM" id="Phobius"/>
    </source>
</evidence>
<keyword evidence="8 13" id="KW-0812">Transmembrane</keyword>
<dbReference type="GO" id="GO:0005886">
    <property type="term" value="C:plasma membrane"/>
    <property type="evidence" value="ECO:0007669"/>
    <property type="project" value="UniProtKB-SubCell"/>
</dbReference>
<evidence type="ECO:0000256" key="2">
    <source>
        <dbReference type="ARBA" id="ARBA00004162"/>
    </source>
</evidence>
<dbReference type="OrthoDB" id="9811406at2"/>
<keyword evidence="11" id="KW-0811">Translocation</keyword>
<sequence length="115" mass="12651">MFFTQAFAQDGAAAGGVFGSGLEMLFLFAPLMLIWYFLLIRPQRQQMKKRAETLSAIRRGDQVVLGGGLIGKVSKVVDDNEVEVELTEGVKVRAMRSYIAEVRVKGEPVKTETAA</sequence>
<dbReference type="AlphaFoldDB" id="A0A512HHM9"/>
<accession>A0A512HHM9</accession>
<evidence type="ECO:0000256" key="1">
    <source>
        <dbReference type="ARBA" id="ARBA00002061"/>
    </source>
</evidence>
<dbReference type="EMBL" id="BJZP01000007">
    <property type="protein sequence ID" value="GEO84890.1"/>
    <property type="molecule type" value="Genomic_DNA"/>
</dbReference>
<comment type="caution">
    <text evidence="14">The sequence shown here is derived from an EMBL/GenBank/DDBJ whole genome shotgun (WGS) entry which is preliminary data.</text>
</comment>
<proteinExistence type="inferred from homology"/>
<dbReference type="PANTHER" id="PTHR33909">
    <property type="entry name" value="SEC TRANSLOCON ACCESSORY COMPLEX SUBUNIT YAJC"/>
    <property type="match status" value="1"/>
</dbReference>